<feature type="compositionally biased region" description="Basic and acidic residues" evidence="1">
    <location>
        <begin position="141"/>
        <end position="153"/>
    </location>
</feature>
<dbReference type="Proteomes" id="UP000815677">
    <property type="component" value="Unassembled WGS sequence"/>
</dbReference>
<sequence>MTFVVNATRLSRTSQHDSVRRRVREALVLVAQLINRPFRDLRRRPRQAQTPLHQPDSDETTPATATREWDADRRLSSGYGLVAARVMDCLSVTGRLPKERGCNTSGFETRQWIVSYSVQRRWSCTTRPIIVQHLAHHIGDLRGHSRRAAHPDSKYGTQARPKAAPTRKRQLGPNGDRLDDLGSPRRNRGYRERRMAIPAHSTGKEGESMAQTECAKGLL</sequence>
<gene>
    <name evidence="2" type="ORF">MCHLO_12224</name>
</gene>
<dbReference type="EMBL" id="DF849016">
    <property type="protein sequence ID" value="GAT55451.1"/>
    <property type="molecule type" value="Genomic_DNA"/>
</dbReference>
<protein>
    <submittedName>
        <fullName evidence="2">Uncharacterized protein</fullName>
    </submittedName>
</protein>
<feature type="compositionally biased region" description="Basic and acidic residues" evidence="1">
    <location>
        <begin position="176"/>
        <end position="195"/>
    </location>
</feature>
<feature type="region of interest" description="Disordered" evidence="1">
    <location>
        <begin position="141"/>
        <end position="219"/>
    </location>
</feature>
<evidence type="ECO:0000313" key="2">
    <source>
        <dbReference type="EMBL" id="GAT55451.1"/>
    </source>
</evidence>
<proteinExistence type="predicted"/>
<organism evidence="2 3">
    <name type="scientific">Mycena chlorophos</name>
    <name type="common">Agaric fungus</name>
    <name type="synonym">Agaricus chlorophos</name>
    <dbReference type="NCBI Taxonomy" id="658473"/>
    <lineage>
        <taxon>Eukaryota</taxon>
        <taxon>Fungi</taxon>
        <taxon>Dikarya</taxon>
        <taxon>Basidiomycota</taxon>
        <taxon>Agaricomycotina</taxon>
        <taxon>Agaricomycetes</taxon>
        <taxon>Agaricomycetidae</taxon>
        <taxon>Agaricales</taxon>
        <taxon>Marasmiineae</taxon>
        <taxon>Mycenaceae</taxon>
        <taxon>Mycena</taxon>
    </lineage>
</organism>
<keyword evidence="3" id="KW-1185">Reference proteome</keyword>
<evidence type="ECO:0000313" key="3">
    <source>
        <dbReference type="Proteomes" id="UP000815677"/>
    </source>
</evidence>
<evidence type="ECO:0000256" key="1">
    <source>
        <dbReference type="SAM" id="MobiDB-lite"/>
    </source>
</evidence>
<name>A0ABQ0LZV4_MYCCL</name>
<feature type="region of interest" description="Disordered" evidence="1">
    <location>
        <begin position="40"/>
        <end position="67"/>
    </location>
</feature>
<reference evidence="2" key="1">
    <citation type="submission" date="2014-09" db="EMBL/GenBank/DDBJ databases">
        <title>Genome sequence of the luminous mushroom Mycena chlorophos for searching fungal bioluminescence genes.</title>
        <authorList>
            <person name="Tanaka Y."/>
            <person name="Kasuga D."/>
            <person name="Oba Y."/>
            <person name="Hase S."/>
            <person name="Sato K."/>
            <person name="Oba Y."/>
            <person name="Sakakibara Y."/>
        </authorList>
    </citation>
    <scope>NUCLEOTIDE SEQUENCE</scope>
</reference>
<accession>A0ABQ0LZV4</accession>